<dbReference type="GO" id="GO:0016020">
    <property type="term" value="C:membrane"/>
    <property type="evidence" value="ECO:0007669"/>
    <property type="project" value="InterPro"/>
</dbReference>
<dbReference type="SUPFAM" id="SSF48695">
    <property type="entry name" value="Multiheme cytochromes"/>
    <property type="match status" value="3"/>
</dbReference>
<evidence type="ECO:0000313" key="5">
    <source>
        <dbReference type="Proteomes" id="UP000283387"/>
    </source>
</evidence>
<feature type="transmembrane region" description="Helical" evidence="2">
    <location>
        <begin position="175"/>
        <end position="195"/>
    </location>
</feature>
<keyword evidence="5" id="KW-1185">Reference proteome</keyword>
<keyword evidence="2" id="KW-0472">Membrane</keyword>
<dbReference type="RefSeq" id="WP_170154505.1">
    <property type="nucleotide sequence ID" value="NZ_RAPN01000001.1"/>
</dbReference>
<feature type="transmembrane region" description="Helical" evidence="2">
    <location>
        <begin position="258"/>
        <end position="275"/>
    </location>
</feature>
<comment type="caution">
    <text evidence="4">The sequence shown here is derived from an EMBL/GenBank/DDBJ whole genome shotgun (WGS) entry which is preliminary data.</text>
</comment>
<gene>
    <name evidence="4" type="ORF">BC643_1813</name>
</gene>
<evidence type="ECO:0000313" key="4">
    <source>
        <dbReference type="EMBL" id="RKD91458.1"/>
    </source>
</evidence>
<dbReference type="AlphaFoldDB" id="A0A419W7M4"/>
<dbReference type="PANTHER" id="PTHR35038">
    <property type="entry name" value="DISSIMILATORY SULFITE REDUCTASE SIRA"/>
    <property type="match status" value="1"/>
</dbReference>
<protein>
    <submittedName>
        <fullName evidence="4">Quinol-cytochrome oxidoreductase complex cytochrome b subunit</fullName>
    </submittedName>
</protein>
<organism evidence="4 5">
    <name type="scientific">Mangrovibacterium diazotrophicum</name>
    <dbReference type="NCBI Taxonomy" id="1261403"/>
    <lineage>
        <taxon>Bacteria</taxon>
        <taxon>Pseudomonadati</taxon>
        <taxon>Bacteroidota</taxon>
        <taxon>Bacteroidia</taxon>
        <taxon>Marinilabiliales</taxon>
        <taxon>Prolixibacteraceae</taxon>
        <taxon>Mangrovibacterium</taxon>
    </lineage>
</organism>
<dbReference type="PANTHER" id="PTHR35038:SF6">
    <property type="entry name" value="SURFACE LOCALIZED DECAHEME CYTOCHROME C LIPOPROTEIN"/>
    <property type="match status" value="1"/>
</dbReference>
<dbReference type="GO" id="GO:0016491">
    <property type="term" value="F:oxidoreductase activity"/>
    <property type="evidence" value="ECO:0007669"/>
    <property type="project" value="InterPro"/>
</dbReference>
<evidence type="ECO:0000256" key="1">
    <source>
        <dbReference type="ARBA" id="ARBA00022729"/>
    </source>
</evidence>
<dbReference type="SUPFAM" id="SSF81342">
    <property type="entry name" value="Transmembrane di-heme cytochromes"/>
    <property type="match status" value="1"/>
</dbReference>
<keyword evidence="1" id="KW-0732">Signal</keyword>
<proteinExistence type="predicted"/>
<evidence type="ECO:0000256" key="2">
    <source>
        <dbReference type="SAM" id="Phobius"/>
    </source>
</evidence>
<dbReference type="EMBL" id="RAPN01000001">
    <property type="protein sequence ID" value="RKD91458.1"/>
    <property type="molecule type" value="Genomic_DNA"/>
</dbReference>
<dbReference type="Gene3D" id="1.20.810.10">
    <property type="entry name" value="Cytochrome Bc1 Complex, Chain C"/>
    <property type="match status" value="1"/>
</dbReference>
<feature type="domain" description="Cytochrome b/b6 N-terminal region profile" evidence="3">
    <location>
        <begin position="1"/>
        <end position="183"/>
    </location>
</feature>
<name>A0A419W7M4_9BACT</name>
<reference evidence="4 5" key="1">
    <citation type="submission" date="2018-09" db="EMBL/GenBank/DDBJ databases">
        <title>Genomic Encyclopedia of Archaeal and Bacterial Type Strains, Phase II (KMG-II): from individual species to whole genera.</title>
        <authorList>
            <person name="Goeker M."/>
        </authorList>
    </citation>
    <scope>NUCLEOTIDE SEQUENCE [LARGE SCALE GENOMIC DNA]</scope>
    <source>
        <strain evidence="4 5">DSM 27148</strain>
    </source>
</reference>
<feature type="transmembrane region" description="Helical" evidence="2">
    <location>
        <begin position="150"/>
        <end position="168"/>
    </location>
</feature>
<keyword evidence="2" id="KW-1133">Transmembrane helix</keyword>
<dbReference type="PROSITE" id="PS51002">
    <property type="entry name" value="CYTB_NTER"/>
    <property type="match status" value="1"/>
</dbReference>
<evidence type="ECO:0000259" key="3">
    <source>
        <dbReference type="PROSITE" id="PS51002"/>
    </source>
</evidence>
<dbReference type="Proteomes" id="UP000283387">
    <property type="component" value="Unassembled WGS sequence"/>
</dbReference>
<accession>A0A419W7M4</accession>
<feature type="transmembrane region" description="Helical" evidence="2">
    <location>
        <begin position="57"/>
        <end position="77"/>
    </location>
</feature>
<dbReference type="Pfam" id="PF00033">
    <property type="entry name" value="Cytochrome_B"/>
    <property type="match status" value="1"/>
</dbReference>
<dbReference type="GO" id="GO:0022904">
    <property type="term" value="P:respiratory electron transport chain"/>
    <property type="evidence" value="ECO:0007669"/>
    <property type="project" value="InterPro"/>
</dbReference>
<dbReference type="InterPro" id="IPR036280">
    <property type="entry name" value="Multihaem_cyt_sf"/>
</dbReference>
<dbReference type="InterPro" id="IPR016174">
    <property type="entry name" value="Di-haem_cyt_TM"/>
</dbReference>
<keyword evidence="2" id="KW-0812">Transmembrane</keyword>
<feature type="transmembrane region" description="Helical" evidence="2">
    <location>
        <begin position="89"/>
        <end position="110"/>
    </location>
</feature>
<dbReference type="InterPro" id="IPR051829">
    <property type="entry name" value="Multiheme_Cytochr_ET"/>
</dbReference>
<dbReference type="InterPro" id="IPR005797">
    <property type="entry name" value="Cyt_b/b6_N"/>
</dbReference>
<feature type="transmembrane region" description="Helical" evidence="2">
    <location>
        <begin position="228"/>
        <end position="246"/>
    </location>
</feature>
<sequence>MAGKKHKTTFGTVALSLFWLILLSGVLLAVPFDVDSPYLSVSGMMVGNPWASFIRNLHYWSSQFFLICSLLHMYDHFHNKERIGLKPGMALRLSVGVLIIFLAMLTGFLLKGDADSLQARQILETLAQRIPIIGESLAFSLLGKPDSFQLIYVHHIATFTIFIAIIMVEHSRRFWPSALEFLMTSVGTLLASYLFSAPLHDNLNPTVKGPWYFVGFQEILHWFSRPEWTLLILLALLALVYFVNTYNGKLVLVSKRSLLVFTTFYFVLTIIGLFFRGEHWSWTYPGAPSYNYSVLHNFKSPMVKFSPEFGADAANNSPTVLGRKESCLACHNQPHGFVDAHKPDVIGCFSCHGGDPFATGKQQSHRNMILIPGNLATASQSCGTMQCHPNIVERVPTGLMSTLSGMISVDRFVFNEQDNPDQLTDVHQLGNSAADEHLKNLCVRCHLGNPKTEIGPITEMSRGGGCLACHLNYSQEAKDEIADSSLEVRKFHPAVSLQVTNNHCFGCHSRSGRISTNYEGWHETTLEASQMTNDSNYRLVEESRVFTKEPEDVHHKAGMECIDCHHSYELMGDGKHYAHEEDQQDVQCSDCHFSGKANTLAATDLDNESALIAALRFGNINNRMILKTAKHQHALINTSVENDSVFLYGKNTGKKMPVKAPAAVCTRNNAHQNLACSSCHSSWAPSCVGCHNSYDPNEPGYDMTRNEEKRGSWVEYIGTYTAKEPALGVRVSDEKTEVIPVTPGMVLTIDKKSYPNSKGDSVIFHRLFAPTAPHTTSAKGRDCKSCHNNPVALGFGEGELTYKIENGKGQWVFNATYEDDPNDGLPADAWTGFLQTREGTVSTRTNVKPFNVKQQQEILIVGACLNCHDENSGVMKRSLENFEELLQQRSSQCILPNWPQP</sequence>
<dbReference type="GO" id="GO:0009055">
    <property type="term" value="F:electron transfer activity"/>
    <property type="evidence" value="ECO:0007669"/>
    <property type="project" value="InterPro"/>
</dbReference>
<dbReference type="InterPro" id="IPR027387">
    <property type="entry name" value="Cytb/b6-like_sf"/>
</dbReference>